<dbReference type="Proteomes" id="UP000826212">
    <property type="component" value="Chromosome"/>
</dbReference>
<keyword evidence="1" id="KW-0808">Transferase</keyword>
<evidence type="ECO:0000313" key="1">
    <source>
        <dbReference type="EMBL" id="QZE14294.1"/>
    </source>
</evidence>
<sequence length="236" mass="27125">MGRNNFFQFKQFKIVHELSGMKVGTDGVLLGAWASHPNPKNILDIGAGSGLMTLMMAQRYDTKITGVEIDQIASKEANKNLLSTSWSDRVEILNYPIQQYRSEKYFDLIVSNPPFFNNGPKSPSSSRKNARHTDTLSFTDLLSFVSSNLNNEGVFCLILPFEQLQAITEEAKKQGLYIQKICYVRPKKDGDIKRILVSFGFDNTREIIETYMYIEKTRHVYSEEYKKLTKDFYLNM</sequence>
<keyword evidence="2" id="KW-1185">Reference proteome</keyword>
<reference evidence="1" key="1">
    <citation type="submission" date="2021-08" db="EMBL/GenBank/DDBJ databases">
        <title>Novel anaerobic bacterium isolated from sea squirt in East Sea, Republic of Korea.</title>
        <authorList>
            <person name="Nguyen T.H."/>
            <person name="Li Z."/>
            <person name="Lee Y.-J."/>
            <person name="Ko J."/>
            <person name="Kim S.-G."/>
        </authorList>
    </citation>
    <scope>NUCLEOTIDE SEQUENCE</scope>
    <source>
        <strain evidence="1">KCTC 25031</strain>
    </source>
</reference>
<organism evidence="1 2">
    <name type="scientific">Halosquirtibacter laminarini</name>
    <dbReference type="NCBI Taxonomy" id="3374600"/>
    <lineage>
        <taxon>Bacteria</taxon>
        <taxon>Pseudomonadati</taxon>
        <taxon>Bacteroidota</taxon>
        <taxon>Bacteroidia</taxon>
        <taxon>Marinilabiliales</taxon>
        <taxon>Prolixibacteraceae</taxon>
        <taxon>Halosquirtibacter</taxon>
    </lineage>
</organism>
<gene>
    <name evidence="1" type="ORF">K4L44_17560</name>
</gene>
<protein>
    <submittedName>
        <fullName evidence="1">Methyltransferase</fullName>
    </submittedName>
</protein>
<keyword evidence="1" id="KW-0489">Methyltransferase</keyword>
<proteinExistence type="predicted"/>
<name>A0AC61NFB6_9BACT</name>
<dbReference type="EMBL" id="CP081303">
    <property type="protein sequence ID" value="QZE14294.1"/>
    <property type="molecule type" value="Genomic_DNA"/>
</dbReference>
<accession>A0AC61NFB6</accession>
<evidence type="ECO:0000313" key="2">
    <source>
        <dbReference type="Proteomes" id="UP000826212"/>
    </source>
</evidence>